<evidence type="ECO:0000313" key="1">
    <source>
        <dbReference type="EMBL" id="SHI67132.1"/>
    </source>
</evidence>
<dbReference type="OrthoDB" id="7840273at2"/>
<evidence type="ECO:0000313" key="2">
    <source>
        <dbReference type="Proteomes" id="UP000184292"/>
    </source>
</evidence>
<dbReference type="AlphaFoldDB" id="A0A1M6D1H3"/>
<protein>
    <recommendedName>
        <fullName evidence="3">Phosphoadenosine phosphosulfate reductase</fullName>
    </recommendedName>
</protein>
<gene>
    <name evidence="1" type="ORF">SAMN05444417_1475</name>
</gene>
<dbReference type="EMBL" id="FQYO01000002">
    <property type="protein sequence ID" value="SHI67132.1"/>
    <property type="molecule type" value="Genomic_DNA"/>
</dbReference>
<dbReference type="SUPFAM" id="SSF53474">
    <property type="entry name" value="alpha/beta-Hydrolases"/>
    <property type="match status" value="1"/>
</dbReference>
<name>A0A1M6D1H3_9RHOB</name>
<dbReference type="Proteomes" id="UP000184292">
    <property type="component" value="Unassembled WGS sequence"/>
</dbReference>
<proteinExistence type="predicted"/>
<dbReference type="InterPro" id="IPR029058">
    <property type="entry name" value="AB_hydrolase_fold"/>
</dbReference>
<accession>A0A1M6D1H3</accession>
<sequence length="326" mass="35350">MLDDGLGGTAARLDADLGGLTPEAWRDRIDALGEEHGYFLPVGADHSALFVDAGRTLLVTFETVEEAMARPRGRPVGLDLAASEGWSVLTLLAEGETWFRSPAVTAFFDRQVDDGFFEDFDRVLFFGHHMGAYGAAAYSVCAPGCNVLLLRPVASLDPAVASWDRRAMGARRLDFASRYGFGPDMTDAARRVWTVSDPLHPLDAMHAALFRRPQTIGLRAPMAGTRLLPMLEQTGTLMPLLRAAARGSLTPADWGRLWRARRETLTFPRLVLKRAEAAGRPALVARTCRFGLTTRDAPLYAARARALGVDLAPPRAGASAARPEPA</sequence>
<dbReference type="STRING" id="1447782.SAMN05444417_1475"/>
<dbReference type="RefSeq" id="WP_073327477.1">
    <property type="nucleotide sequence ID" value="NZ_FQYO01000002.1"/>
</dbReference>
<keyword evidence="2" id="KW-1185">Reference proteome</keyword>
<evidence type="ECO:0008006" key="3">
    <source>
        <dbReference type="Google" id="ProtNLM"/>
    </source>
</evidence>
<organism evidence="1 2">
    <name type="scientific">Wenxinia saemankumensis</name>
    <dbReference type="NCBI Taxonomy" id="1447782"/>
    <lineage>
        <taxon>Bacteria</taxon>
        <taxon>Pseudomonadati</taxon>
        <taxon>Pseudomonadota</taxon>
        <taxon>Alphaproteobacteria</taxon>
        <taxon>Rhodobacterales</taxon>
        <taxon>Roseobacteraceae</taxon>
        <taxon>Wenxinia</taxon>
    </lineage>
</organism>
<reference evidence="1 2" key="1">
    <citation type="submission" date="2016-11" db="EMBL/GenBank/DDBJ databases">
        <authorList>
            <person name="Jaros S."/>
            <person name="Januszkiewicz K."/>
            <person name="Wedrychowicz H."/>
        </authorList>
    </citation>
    <scope>NUCLEOTIDE SEQUENCE [LARGE SCALE GENOMIC DNA]</scope>
    <source>
        <strain evidence="1 2">DSM 100565</strain>
    </source>
</reference>